<evidence type="ECO:0008006" key="3">
    <source>
        <dbReference type="Google" id="ProtNLM"/>
    </source>
</evidence>
<protein>
    <recommendedName>
        <fullName evidence="3">DUF721 domain-containing protein</fullName>
    </recommendedName>
</protein>
<keyword evidence="2" id="KW-1185">Reference proteome</keyword>
<reference evidence="2" key="1">
    <citation type="submission" date="2018-07" db="EMBL/GenBank/DDBJ databases">
        <authorList>
            <person name="Kim H."/>
        </authorList>
    </citation>
    <scope>NUCLEOTIDE SEQUENCE [LARGE SCALE GENOMIC DNA]</scope>
    <source>
        <strain evidence="2">F02</strain>
    </source>
</reference>
<gene>
    <name evidence="1" type="ORF">DTO96_100569</name>
</gene>
<name>A0A345D920_9BURK</name>
<proteinExistence type="predicted"/>
<evidence type="ECO:0000313" key="1">
    <source>
        <dbReference type="EMBL" id="AXF84858.1"/>
    </source>
</evidence>
<dbReference type="KEGG" id="hyf:DTO96_100569"/>
<sequence length="178" mass="20225">MPFTESAQNWRFMMSLYSKSKYRPPGLWRVNDTWLQTSHLAQTLPRLEKNAHLSIAIKALMPDTLKTGWTAFLSEHTLTLKVPHNALATKIKQIAPLILDGLNMTGWTVHHMEVKVSHFNRPVWLNSPKPVETPKQSRILSAVSASHLACSVSHLPDDSPIKEAMVRMLRNHAHRKPS</sequence>
<dbReference type="Proteomes" id="UP000252182">
    <property type="component" value="Chromosome"/>
</dbReference>
<evidence type="ECO:0000313" key="2">
    <source>
        <dbReference type="Proteomes" id="UP000252182"/>
    </source>
</evidence>
<dbReference type="AlphaFoldDB" id="A0A345D920"/>
<organism evidence="1 2">
    <name type="scientific">Ephemeroptericola cinctiostellae</name>
    <dbReference type="NCBI Taxonomy" id="2268024"/>
    <lineage>
        <taxon>Bacteria</taxon>
        <taxon>Pseudomonadati</taxon>
        <taxon>Pseudomonadota</taxon>
        <taxon>Betaproteobacteria</taxon>
        <taxon>Burkholderiales</taxon>
        <taxon>Burkholderiaceae</taxon>
        <taxon>Ephemeroptericola</taxon>
    </lineage>
</organism>
<dbReference type="EMBL" id="CP031124">
    <property type="protein sequence ID" value="AXF84858.1"/>
    <property type="molecule type" value="Genomic_DNA"/>
</dbReference>
<accession>A0A345D920</accession>